<reference evidence="2" key="3">
    <citation type="submission" date="2020-12" db="UniProtKB">
        <authorList>
            <consortium name="EnsemblPlants"/>
        </authorList>
    </citation>
    <scope>IDENTIFICATION</scope>
</reference>
<dbReference type="Proteomes" id="UP000006727">
    <property type="component" value="Chromosome 20"/>
</dbReference>
<organism evidence="1">
    <name type="scientific">Physcomitrium patens</name>
    <name type="common">Spreading-leaved earth moss</name>
    <name type="synonym">Physcomitrella patens</name>
    <dbReference type="NCBI Taxonomy" id="3218"/>
    <lineage>
        <taxon>Eukaryota</taxon>
        <taxon>Viridiplantae</taxon>
        <taxon>Streptophyta</taxon>
        <taxon>Embryophyta</taxon>
        <taxon>Bryophyta</taxon>
        <taxon>Bryophytina</taxon>
        <taxon>Bryopsida</taxon>
        <taxon>Funariidae</taxon>
        <taxon>Funariales</taxon>
        <taxon>Funariaceae</taxon>
        <taxon>Physcomitrium</taxon>
    </lineage>
</organism>
<dbReference type="EnsemblPlants" id="Pp3c20_13658V3.1">
    <property type="protein sequence ID" value="PAC:32947538.CDS.1"/>
    <property type="gene ID" value="Pp3c20_13658"/>
</dbReference>
<gene>
    <name evidence="1" type="ORF">PHYPA_025099</name>
</gene>
<accession>A0A2K1IV59</accession>
<dbReference type="EMBL" id="ABEU02000020">
    <property type="protein sequence ID" value="PNR33156.1"/>
    <property type="molecule type" value="Genomic_DNA"/>
</dbReference>
<name>A0A2K1IV59_PHYPA</name>
<keyword evidence="3" id="KW-1185">Reference proteome</keyword>
<protein>
    <submittedName>
        <fullName evidence="1 2">Uncharacterized protein</fullName>
    </submittedName>
</protein>
<sequence>MGGIPRTMRALIHVHVGSQCLGATRNHGKGRQKLRVQLATFNKDTNLGIPGNECKREDRQREGVICCFRFSVLLILECGF</sequence>
<reference evidence="1 3" key="2">
    <citation type="journal article" date="2018" name="Plant J.">
        <title>The Physcomitrella patens chromosome-scale assembly reveals moss genome structure and evolution.</title>
        <authorList>
            <person name="Lang D."/>
            <person name="Ullrich K.K."/>
            <person name="Murat F."/>
            <person name="Fuchs J."/>
            <person name="Jenkins J."/>
            <person name="Haas F.B."/>
            <person name="Piednoel M."/>
            <person name="Gundlach H."/>
            <person name="Van Bel M."/>
            <person name="Meyberg R."/>
            <person name="Vives C."/>
            <person name="Morata J."/>
            <person name="Symeonidi A."/>
            <person name="Hiss M."/>
            <person name="Muchero W."/>
            <person name="Kamisugi Y."/>
            <person name="Saleh O."/>
            <person name="Blanc G."/>
            <person name="Decker E.L."/>
            <person name="van Gessel N."/>
            <person name="Grimwood J."/>
            <person name="Hayes R.D."/>
            <person name="Graham S.W."/>
            <person name="Gunter L.E."/>
            <person name="McDaniel S.F."/>
            <person name="Hoernstein S.N.W."/>
            <person name="Larsson A."/>
            <person name="Li F.W."/>
            <person name="Perroud P.F."/>
            <person name="Phillips J."/>
            <person name="Ranjan P."/>
            <person name="Rokshar D.S."/>
            <person name="Rothfels C.J."/>
            <person name="Schneider L."/>
            <person name="Shu S."/>
            <person name="Stevenson D.W."/>
            <person name="Thummler F."/>
            <person name="Tillich M."/>
            <person name="Villarreal Aguilar J.C."/>
            <person name="Widiez T."/>
            <person name="Wong G.K."/>
            <person name="Wymore A."/>
            <person name="Zhang Y."/>
            <person name="Zimmer A.D."/>
            <person name="Quatrano R.S."/>
            <person name="Mayer K.F.X."/>
            <person name="Goodstein D."/>
            <person name="Casacuberta J.M."/>
            <person name="Vandepoele K."/>
            <person name="Reski R."/>
            <person name="Cuming A.C."/>
            <person name="Tuskan G.A."/>
            <person name="Maumus F."/>
            <person name="Salse J."/>
            <person name="Schmutz J."/>
            <person name="Rensing S.A."/>
        </authorList>
    </citation>
    <scope>NUCLEOTIDE SEQUENCE [LARGE SCALE GENOMIC DNA]</scope>
    <source>
        <strain evidence="2 3">cv. Gransden 2004</strain>
    </source>
</reference>
<evidence type="ECO:0000313" key="2">
    <source>
        <dbReference type="EnsemblPlants" id="PAC:32947538.CDS.1"/>
    </source>
</evidence>
<dbReference type="AlphaFoldDB" id="A0A2K1IV59"/>
<proteinExistence type="predicted"/>
<reference evidence="1 3" key="1">
    <citation type="journal article" date="2008" name="Science">
        <title>The Physcomitrella genome reveals evolutionary insights into the conquest of land by plants.</title>
        <authorList>
            <person name="Rensing S."/>
            <person name="Lang D."/>
            <person name="Zimmer A."/>
            <person name="Terry A."/>
            <person name="Salamov A."/>
            <person name="Shapiro H."/>
            <person name="Nishiyama T."/>
            <person name="Perroud P.-F."/>
            <person name="Lindquist E."/>
            <person name="Kamisugi Y."/>
            <person name="Tanahashi T."/>
            <person name="Sakakibara K."/>
            <person name="Fujita T."/>
            <person name="Oishi K."/>
            <person name="Shin-I T."/>
            <person name="Kuroki Y."/>
            <person name="Toyoda A."/>
            <person name="Suzuki Y."/>
            <person name="Hashimoto A."/>
            <person name="Yamaguchi K."/>
            <person name="Sugano A."/>
            <person name="Kohara Y."/>
            <person name="Fujiyama A."/>
            <person name="Anterola A."/>
            <person name="Aoki S."/>
            <person name="Ashton N."/>
            <person name="Barbazuk W.B."/>
            <person name="Barker E."/>
            <person name="Bennetzen J."/>
            <person name="Bezanilla M."/>
            <person name="Blankenship R."/>
            <person name="Cho S.H."/>
            <person name="Dutcher S."/>
            <person name="Estelle M."/>
            <person name="Fawcett J.A."/>
            <person name="Gundlach H."/>
            <person name="Hanada K."/>
            <person name="Heyl A."/>
            <person name="Hicks K.A."/>
            <person name="Hugh J."/>
            <person name="Lohr M."/>
            <person name="Mayer K."/>
            <person name="Melkozernov A."/>
            <person name="Murata T."/>
            <person name="Nelson D."/>
            <person name="Pils B."/>
            <person name="Prigge M."/>
            <person name="Reiss B."/>
            <person name="Renner T."/>
            <person name="Rombauts S."/>
            <person name="Rushton P."/>
            <person name="Sanderfoot A."/>
            <person name="Schween G."/>
            <person name="Shiu S.-H."/>
            <person name="Stueber K."/>
            <person name="Theodoulou F.L."/>
            <person name="Tu H."/>
            <person name="Van de Peer Y."/>
            <person name="Verrier P.J."/>
            <person name="Waters E."/>
            <person name="Wood A."/>
            <person name="Yang L."/>
            <person name="Cove D."/>
            <person name="Cuming A."/>
            <person name="Hasebe M."/>
            <person name="Lucas S."/>
            <person name="Mishler D.B."/>
            <person name="Reski R."/>
            <person name="Grigoriev I."/>
            <person name="Quatrano R.S."/>
            <person name="Boore J.L."/>
        </authorList>
    </citation>
    <scope>NUCLEOTIDE SEQUENCE [LARGE SCALE GENOMIC DNA]</scope>
    <source>
        <strain evidence="2 3">cv. Gransden 2004</strain>
    </source>
</reference>
<evidence type="ECO:0000313" key="1">
    <source>
        <dbReference type="EMBL" id="PNR33156.1"/>
    </source>
</evidence>
<dbReference type="Gramene" id="Pp3c20_13658V3.1">
    <property type="protein sequence ID" value="PAC:32947538.CDS.1"/>
    <property type="gene ID" value="Pp3c20_13658"/>
</dbReference>
<dbReference type="InParanoid" id="A0A2K1IV59"/>
<evidence type="ECO:0000313" key="3">
    <source>
        <dbReference type="Proteomes" id="UP000006727"/>
    </source>
</evidence>